<organism evidence="2 3">
    <name type="scientific">Fragilariopsis cylindrus CCMP1102</name>
    <dbReference type="NCBI Taxonomy" id="635003"/>
    <lineage>
        <taxon>Eukaryota</taxon>
        <taxon>Sar</taxon>
        <taxon>Stramenopiles</taxon>
        <taxon>Ochrophyta</taxon>
        <taxon>Bacillariophyta</taxon>
        <taxon>Bacillariophyceae</taxon>
        <taxon>Bacillariophycidae</taxon>
        <taxon>Bacillariales</taxon>
        <taxon>Bacillariaceae</taxon>
        <taxon>Fragilariopsis</taxon>
    </lineage>
</organism>
<protein>
    <submittedName>
        <fullName evidence="2">Uncharacterized protein</fullName>
    </submittedName>
</protein>
<reference evidence="2 3" key="1">
    <citation type="submission" date="2016-09" db="EMBL/GenBank/DDBJ databases">
        <title>Extensive genetic diversity and differential bi-allelic expression allows diatom success in the polar Southern Ocean.</title>
        <authorList>
            <consortium name="DOE Joint Genome Institute"/>
            <person name="Mock T."/>
            <person name="Otillar R.P."/>
            <person name="Strauss J."/>
            <person name="Dupont C."/>
            <person name="Frickenhaus S."/>
            <person name="Maumus F."/>
            <person name="Mcmullan M."/>
            <person name="Sanges R."/>
            <person name="Schmutz J."/>
            <person name="Toseland A."/>
            <person name="Valas R."/>
            <person name="Veluchamy A."/>
            <person name="Ward B.J."/>
            <person name="Allen A."/>
            <person name="Barry K."/>
            <person name="Falciatore A."/>
            <person name="Ferrante M."/>
            <person name="Fortunato A.E."/>
            <person name="Gloeckner G."/>
            <person name="Gruber A."/>
            <person name="Hipkin R."/>
            <person name="Janech M."/>
            <person name="Kroth P."/>
            <person name="Leese F."/>
            <person name="Lindquist E."/>
            <person name="Lyon B.R."/>
            <person name="Martin J."/>
            <person name="Mayer C."/>
            <person name="Parker M."/>
            <person name="Quesneville H."/>
            <person name="Raymond J."/>
            <person name="Uhlig C."/>
            <person name="Valentin K.U."/>
            <person name="Worden A.Z."/>
            <person name="Armbrust E.V."/>
            <person name="Bowler C."/>
            <person name="Green B."/>
            <person name="Moulton V."/>
            <person name="Van Oosterhout C."/>
            <person name="Grigoriev I."/>
        </authorList>
    </citation>
    <scope>NUCLEOTIDE SEQUENCE [LARGE SCALE GENOMIC DNA]</scope>
    <source>
        <strain evidence="2 3">CCMP1102</strain>
    </source>
</reference>
<name>A0A1E7EWN4_9STRA</name>
<keyword evidence="3" id="KW-1185">Reference proteome</keyword>
<gene>
    <name evidence="2" type="ORF">FRACYDRAFT_248195</name>
</gene>
<feature type="signal peptide" evidence="1">
    <location>
        <begin position="1"/>
        <end position="27"/>
    </location>
</feature>
<dbReference type="Proteomes" id="UP000095751">
    <property type="component" value="Unassembled WGS sequence"/>
</dbReference>
<dbReference type="OrthoDB" id="44277at2759"/>
<dbReference type="AlphaFoldDB" id="A0A1E7EWN4"/>
<evidence type="ECO:0000313" key="3">
    <source>
        <dbReference type="Proteomes" id="UP000095751"/>
    </source>
</evidence>
<dbReference type="EMBL" id="KV784374">
    <property type="protein sequence ID" value="OEU09943.1"/>
    <property type="molecule type" value="Genomic_DNA"/>
</dbReference>
<dbReference type="KEGG" id="fcy:FRACYDRAFT_248195"/>
<feature type="chain" id="PRO_5009192340" evidence="1">
    <location>
        <begin position="28"/>
        <end position="391"/>
    </location>
</feature>
<dbReference type="InParanoid" id="A0A1E7EWN4"/>
<sequence>MHSRLLSSFHLLVSLSGLFYFLQDTSSAFSSSSNDRSSSTTSSRKVNVCETRKIPGVSITQAYQGFLDFTWKKGGGLPVLLIVDKDNPSKRNLFLLGEELGPVWKSEIEEGSHTGVVSFTSFEDEEEEGVNSNNDGYRHSSSGGAEMTWNVSFQTLNRNNLWQSVTESSISDACDNLVCYLSKPLLMTKRVSICRRRRQTQPQPQPQQLLNHKVLAKEWMGFIWRKGGGLPLPLPPIPLRSDWNDRMIVPPFLIERIVEINETSSDYTDIIYTVVNPSIVTYPVYTHLGRVRFQSSSLSGRYQQNDSTDSTGDSVMRDTEEDTETIEMIWQVSIRPLNNFILKKFVVFFTEIVVSVLARNFKRHIGDIGDDRMDEIDGTLSWGLGDLPDEV</sequence>
<keyword evidence="1" id="KW-0732">Signal</keyword>
<evidence type="ECO:0000313" key="2">
    <source>
        <dbReference type="EMBL" id="OEU09943.1"/>
    </source>
</evidence>
<evidence type="ECO:0000256" key="1">
    <source>
        <dbReference type="SAM" id="SignalP"/>
    </source>
</evidence>
<proteinExistence type="predicted"/>
<accession>A0A1E7EWN4</accession>